<evidence type="ECO:0000313" key="2">
    <source>
        <dbReference type="EMBL" id="KAF9457882.1"/>
    </source>
</evidence>
<gene>
    <name evidence="2" type="ORF">BDZ94DRAFT_1272009</name>
</gene>
<organism evidence="2 3">
    <name type="scientific">Collybia nuda</name>
    <dbReference type="NCBI Taxonomy" id="64659"/>
    <lineage>
        <taxon>Eukaryota</taxon>
        <taxon>Fungi</taxon>
        <taxon>Dikarya</taxon>
        <taxon>Basidiomycota</taxon>
        <taxon>Agaricomycotina</taxon>
        <taxon>Agaricomycetes</taxon>
        <taxon>Agaricomycetidae</taxon>
        <taxon>Agaricales</taxon>
        <taxon>Tricholomatineae</taxon>
        <taxon>Clitocybaceae</taxon>
        <taxon>Collybia</taxon>
    </lineage>
</organism>
<feature type="region of interest" description="Disordered" evidence="1">
    <location>
        <begin position="246"/>
        <end position="269"/>
    </location>
</feature>
<accession>A0A9P6CA41</accession>
<dbReference type="AlphaFoldDB" id="A0A9P6CA41"/>
<name>A0A9P6CA41_9AGAR</name>
<evidence type="ECO:0000256" key="1">
    <source>
        <dbReference type="SAM" id="MobiDB-lite"/>
    </source>
</evidence>
<reference evidence="2" key="1">
    <citation type="submission" date="2020-11" db="EMBL/GenBank/DDBJ databases">
        <authorList>
            <consortium name="DOE Joint Genome Institute"/>
            <person name="Ahrendt S."/>
            <person name="Riley R."/>
            <person name="Andreopoulos W."/>
            <person name="Labutti K."/>
            <person name="Pangilinan J."/>
            <person name="Ruiz-Duenas F.J."/>
            <person name="Barrasa J.M."/>
            <person name="Sanchez-Garcia M."/>
            <person name="Camarero S."/>
            <person name="Miyauchi S."/>
            <person name="Serrano A."/>
            <person name="Linde D."/>
            <person name="Babiker R."/>
            <person name="Drula E."/>
            <person name="Ayuso-Fernandez I."/>
            <person name="Pacheco R."/>
            <person name="Padilla G."/>
            <person name="Ferreira P."/>
            <person name="Barriuso J."/>
            <person name="Kellner H."/>
            <person name="Castanera R."/>
            <person name="Alfaro M."/>
            <person name="Ramirez L."/>
            <person name="Pisabarro A.G."/>
            <person name="Kuo A."/>
            <person name="Tritt A."/>
            <person name="Lipzen A."/>
            <person name="He G."/>
            <person name="Yan M."/>
            <person name="Ng V."/>
            <person name="Cullen D."/>
            <person name="Martin F."/>
            <person name="Rosso M.-N."/>
            <person name="Henrissat B."/>
            <person name="Hibbett D."/>
            <person name="Martinez A.T."/>
            <person name="Grigoriev I.V."/>
        </authorList>
    </citation>
    <scope>NUCLEOTIDE SEQUENCE</scope>
    <source>
        <strain evidence="2">CBS 247.69</strain>
    </source>
</reference>
<feature type="compositionally biased region" description="Low complexity" evidence="1">
    <location>
        <begin position="64"/>
        <end position="73"/>
    </location>
</feature>
<protein>
    <submittedName>
        <fullName evidence="2">Uncharacterized protein</fullName>
    </submittedName>
</protein>
<feature type="region of interest" description="Disordered" evidence="1">
    <location>
        <begin position="42"/>
        <end position="89"/>
    </location>
</feature>
<proteinExistence type="predicted"/>
<dbReference type="OrthoDB" id="3177611at2759"/>
<comment type="caution">
    <text evidence="2">The sequence shown here is derived from an EMBL/GenBank/DDBJ whole genome shotgun (WGS) entry which is preliminary data.</text>
</comment>
<dbReference type="EMBL" id="MU150355">
    <property type="protein sequence ID" value="KAF9457882.1"/>
    <property type="molecule type" value="Genomic_DNA"/>
</dbReference>
<sequence length="269" mass="29896">MFKPRSAGRLLNTTFSTRSPLVARPICREVLRLNRVPGHPSISRRSFLTSTPRFSTSTPPPPASDAASDPAKPGSESEPNPNEKISPDRWIGILENTASAPWLNELPLEHGDRLKRAYTLLFQIVLYLGRPQEADMAEQFLVAFGTAPTPPESEIGRARKAVASITRAVVRDISSIPLNSPLRTEQTEVFGIFGALQALHDMYLMDAEVDNWGEFWSRAQPVVLSLGMKLDEVGFGLNIDEFEKAEREKDEAKKGEKVEEKEGKGKEEK</sequence>
<dbReference type="Proteomes" id="UP000807353">
    <property type="component" value="Unassembled WGS sequence"/>
</dbReference>
<feature type="compositionally biased region" description="Low complexity" evidence="1">
    <location>
        <begin position="43"/>
        <end position="57"/>
    </location>
</feature>
<keyword evidence="3" id="KW-1185">Reference proteome</keyword>
<evidence type="ECO:0000313" key="3">
    <source>
        <dbReference type="Proteomes" id="UP000807353"/>
    </source>
</evidence>